<proteinExistence type="inferred from homology"/>
<organism evidence="5 6">
    <name type="scientific">Dethiosulfatarculus sandiegensis</name>
    <dbReference type="NCBI Taxonomy" id="1429043"/>
    <lineage>
        <taxon>Bacteria</taxon>
        <taxon>Pseudomonadati</taxon>
        <taxon>Thermodesulfobacteriota</taxon>
        <taxon>Desulfarculia</taxon>
        <taxon>Desulfarculales</taxon>
        <taxon>Desulfarculaceae</taxon>
        <taxon>Dethiosulfatarculus</taxon>
    </lineage>
</organism>
<evidence type="ECO:0000256" key="1">
    <source>
        <dbReference type="ARBA" id="ARBA00010641"/>
    </source>
</evidence>
<dbReference type="Gene3D" id="1.10.1740.10">
    <property type="match status" value="1"/>
</dbReference>
<dbReference type="InterPro" id="IPR014284">
    <property type="entry name" value="RNA_pol_sigma-70_dom"/>
</dbReference>
<keyword evidence="4" id="KW-0804">Transcription</keyword>
<dbReference type="EMBL" id="AZAC01000067">
    <property type="protein sequence ID" value="KIX11210.1"/>
    <property type="molecule type" value="Genomic_DNA"/>
</dbReference>
<keyword evidence="3" id="KW-0731">Sigma factor</keyword>
<sequence length="216" mass="24364">MPVTSTRKKENTPQSGVGIDAANLYKLCLNRDEKAWRLLFSWCRKKASFKLPGEEAEDVAQVVCLNLLKGNIEKIEDPKAFLGYVGRMVFNETQNIHRFRKTRAETSLEKPVFGDEGQGVGLGQMIPAPGSLPESQVAARQLLARLMEQINRLPEYCRGIMPQFIRYKMGLVKDHKEIAGILGRPHKTVSVQIKRCLDRLGSLPEFIGLLEKRSSQ</sequence>
<dbReference type="PANTHER" id="PTHR43133">
    <property type="entry name" value="RNA POLYMERASE ECF-TYPE SIGMA FACTO"/>
    <property type="match status" value="1"/>
</dbReference>
<dbReference type="Gene3D" id="1.10.10.10">
    <property type="entry name" value="Winged helix-like DNA-binding domain superfamily/Winged helix DNA-binding domain"/>
    <property type="match status" value="1"/>
</dbReference>
<evidence type="ECO:0000313" key="5">
    <source>
        <dbReference type="EMBL" id="KIX11210.1"/>
    </source>
</evidence>
<evidence type="ECO:0000256" key="2">
    <source>
        <dbReference type="ARBA" id="ARBA00023015"/>
    </source>
</evidence>
<dbReference type="InterPro" id="IPR039425">
    <property type="entry name" value="RNA_pol_sigma-70-like"/>
</dbReference>
<dbReference type="NCBIfam" id="TIGR02937">
    <property type="entry name" value="sigma70-ECF"/>
    <property type="match status" value="1"/>
</dbReference>
<keyword evidence="6" id="KW-1185">Reference proteome</keyword>
<dbReference type="InParanoid" id="A0A0D2JNY7"/>
<dbReference type="InterPro" id="IPR013325">
    <property type="entry name" value="RNA_pol_sigma_r2"/>
</dbReference>
<dbReference type="Proteomes" id="UP000032233">
    <property type="component" value="Unassembled WGS sequence"/>
</dbReference>
<dbReference type="GO" id="GO:0006352">
    <property type="term" value="P:DNA-templated transcription initiation"/>
    <property type="evidence" value="ECO:0007669"/>
    <property type="project" value="InterPro"/>
</dbReference>
<dbReference type="InterPro" id="IPR036388">
    <property type="entry name" value="WH-like_DNA-bd_sf"/>
</dbReference>
<accession>A0A0D2JNY7</accession>
<gene>
    <name evidence="5" type="ORF">X474_25440</name>
</gene>
<dbReference type="AlphaFoldDB" id="A0A0D2JNY7"/>
<dbReference type="SUPFAM" id="SSF88659">
    <property type="entry name" value="Sigma3 and sigma4 domains of RNA polymerase sigma factors"/>
    <property type="match status" value="1"/>
</dbReference>
<evidence type="ECO:0008006" key="7">
    <source>
        <dbReference type="Google" id="ProtNLM"/>
    </source>
</evidence>
<evidence type="ECO:0000313" key="6">
    <source>
        <dbReference type="Proteomes" id="UP000032233"/>
    </source>
</evidence>
<dbReference type="OrthoDB" id="9794372at2"/>
<protein>
    <recommendedName>
        <fullName evidence="7">RNA polymerase sigma-70 region 2 domain-containing protein</fullName>
    </recommendedName>
</protein>
<dbReference type="GO" id="GO:0016987">
    <property type="term" value="F:sigma factor activity"/>
    <property type="evidence" value="ECO:0007669"/>
    <property type="project" value="UniProtKB-KW"/>
</dbReference>
<reference evidence="5 6" key="1">
    <citation type="submission" date="2013-11" db="EMBL/GenBank/DDBJ databases">
        <title>Metagenomic analysis of a methanogenic consortium involved in long chain n-alkane degradation.</title>
        <authorList>
            <person name="Davidova I.A."/>
            <person name="Callaghan A.V."/>
            <person name="Wawrik B."/>
            <person name="Pruitt S."/>
            <person name="Marks C."/>
            <person name="Duncan K.E."/>
            <person name="Suflita J.M."/>
        </authorList>
    </citation>
    <scope>NUCLEOTIDE SEQUENCE [LARGE SCALE GENOMIC DNA]</scope>
    <source>
        <strain evidence="5 6">SPR</strain>
    </source>
</reference>
<dbReference type="InterPro" id="IPR013324">
    <property type="entry name" value="RNA_pol_sigma_r3/r4-like"/>
</dbReference>
<comment type="similarity">
    <text evidence="1">Belongs to the sigma-70 factor family. ECF subfamily.</text>
</comment>
<dbReference type="PANTHER" id="PTHR43133:SF46">
    <property type="entry name" value="RNA POLYMERASE SIGMA-70 FACTOR ECF SUBFAMILY"/>
    <property type="match status" value="1"/>
</dbReference>
<evidence type="ECO:0000256" key="3">
    <source>
        <dbReference type="ARBA" id="ARBA00023082"/>
    </source>
</evidence>
<dbReference type="RefSeq" id="WP_044352311.1">
    <property type="nucleotide sequence ID" value="NZ_AZAC01000067.1"/>
</dbReference>
<keyword evidence="2" id="KW-0805">Transcription regulation</keyword>
<name>A0A0D2JNY7_9BACT</name>
<comment type="caution">
    <text evidence="5">The sequence shown here is derived from an EMBL/GenBank/DDBJ whole genome shotgun (WGS) entry which is preliminary data.</text>
</comment>
<dbReference type="SUPFAM" id="SSF88946">
    <property type="entry name" value="Sigma2 domain of RNA polymerase sigma factors"/>
    <property type="match status" value="1"/>
</dbReference>
<dbReference type="STRING" id="1429043.X474_25440"/>
<evidence type="ECO:0000256" key="4">
    <source>
        <dbReference type="ARBA" id="ARBA00023163"/>
    </source>
</evidence>